<comment type="caution">
    <text evidence="2">The sequence shown here is derived from an EMBL/GenBank/DDBJ whole genome shotgun (WGS) entry which is preliminary data.</text>
</comment>
<evidence type="ECO:0000256" key="1">
    <source>
        <dbReference type="SAM" id="MobiDB-lite"/>
    </source>
</evidence>
<dbReference type="GO" id="GO:0051213">
    <property type="term" value="F:dioxygenase activity"/>
    <property type="evidence" value="ECO:0007669"/>
    <property type="project" value="InterPro"/>
</dbReference>
<feature type="region of interest" description="Disordered" evidence="1">
    <location>
        <begin position="329"/>
        <end position="357"/>
    </location>
</feature>
<evidence type="ECO:0000313" key="2">
    <source>
        <dbReference type="EMBL" id="CAL4124250.1"/>
    </source>
</evidence>
<dbReference type="Gene3D" id="2.60.120.620">
    <property type="entry name" value="q2cbj1_9rhob like domain"/>
    <property type="match status" value="1"/>
</dbReference>
<dbReference type="Proteomes" id="UP001497623">
    <property type="component" value="Unassembled WGS sequence"/>
</dbReference>
<evidence type="ECO:0000313" key="3">
    <source>
        <dbReference type="Proteomes" id="UP001497623"/>
    </source>
</evidence>
<reference evidence="2 3" key="1">
    <citation type="submission" date="2024-05" db="EMBL/GenBank/DDBJ databases">
        <authorList>
            <person name="Wallberg A."/>
        </authorList>
    </citation>
    <scope>NUCLEOTIDE SEQUENCE [LARGE SCALE GENOMIC DNA]</scope>
</reference>
<keyword evidence="3" id="KW-1185">Reference proteome</keyword>
<dbReference type="AlphaFoldDB" id="A0AAV2RET2"/>
<dbReference type="Pfam" id="PF10014">
    <property type="entry name" value="2OG-Fe_Oxy_2"/>
    <property type="match status" value="1"/>
</dbReference>
<dbReference type="InterPro" id="IPR018724">
    <property type="entry name" value="2OG-Fe_dioxygenase"/>
</dbReference>
<name>A0AAV2RET2_MEGNR</name>
<proteinExistence type="predicted"/>
<gene>
    <name evidence="2" type="ORF">MNOR_LOCUS24365</name>
</gene>
<sequence>MTSTDSNTSCQHMSIMDVSKCTTTTTAMLRTISVPIVFGLLFSCIQGNGYTPGSLESFSPLQITGLAVLHSLKSELQDRIQVPEALENTPTTEISEKTLNDDHSNLTTVHIQTSITSELNRPAFKFFSNILKHEDRGVIKNYVHNNGLGSDPSSLHFIEREKSIRFIRVENTEFIPLERDYFIQPANYNDFSGGYKRHYKLIPSDLLLGPMYSVISHFIHYHHLPENTTILVQLQSSIIRANSTKGDVTGQGIHTDGADDAMLVCVERDDVIGAENELHAALDGSQPLTKPTVLEAGDGVVFRDNQIFHYVSDAKTNVPVTRRTLILMHSPEEGNGKVNPRNNQGTRKASIRLRKQQ</sequence>
<organism evidence="2 3">
    <name type="scientific">Meganyctiphanes norvegica</name>
    <name type="common">Northern krill</name>
    <name type="synonym">Thysanopoda norvegica</name>
    <dbReference type="NCBI Taxonomy" id="48144"/>
    <lineage>
        <taxon>Eukaryota</taxon>
        <taxon>Metazoa</taxon>
        <taxon>Ecdysozoa</taxon>
        <taxon>Arthropoda</taxon>
        <taxon>Crustacea</taxon>
        <taxon>Multicrustacea</taxon>
        <taxon>Malacostraca</taxon>
        <taxon>Eumalacostraca</taxon>
        <taxon>Eucarida</taxon>
        <taxon>Euphausiacea</taxon>
        <taxon>Euphausiidae</taxon>
        <taxon>Meganyctiphanes</taxon>
    </lineage>
</organism>
<accession>A0AAV2RET2</accession>
<protein>
    <recommendedName>
        <fullName evidence="4">Fe2OG dioxygenase domain-containing protein</fullName>
    </recommendedName>
</protein>
<dbReference type="EMBL" id="CAXKWB010022315">
    <property type="protein sequence ID" value="CAL4124250.1"/>
    <property type="molecule type" value="Genomic_DNA"/>
</dbReference>
<evidence type="ECO:0008006" key="4">
    <source>
        <dbReference type="Google" id="ProtNLM"/>
    </source>
</evidence>